<protein>
    <submittedName>
        <fullName evidence="2">Uncharacterized protein</fullName>
    </submittedName>
</protein>
<sequence>MDPVHPVHSVRNFSLQDQLRNNDIIQHTMPLTNIRQYRSPTPGNSFRSHGNSDMRTPLGTTNILMDERGDNLLSSFFNTHHGNDIPVSGDSQFSTWHR</sequence>
<comment type="caution">
    <text evidence="2">The sequence shown here is derived from an EMBL/GenBank/DDBJ whole genome shotgun (WGS) entry which is preliminary data.</text>
</comment>
<reference evidence="2" key="1">
    <citation type="submission" date="2018-11" db="EMBL/GenBank/DDBJ databases">
        <authorList>
            <person name="Alioto T."/>
            <person name="Alioto T."/>
        </authorList>
    </citation>
    <scope>NUCLEOTIDE SEQUENCE</scope>
</reference>
<accession>A0A8B6EK33</accession>
<evidence type="ECO:0000313" key="2">
    <source>
        <dbReference type="EMBL" id="VDI36283.1"/>
    </source>
</evidence>
<dbReference type="AlphaFoldDB" id="A0A8B6EK33"/>
<feature type="region of interest" description="Disordered" evidence="1">
    <location>
        <begin position="78"/>
        <end position="98"/>
    </location>
</feature>
<feature type="compositionally biased region" description="Polar residues" evidence="1">
    <location>
        <begin position="89"/>
        <end position="98"/>
    </location>
</feature>
<dbReference type="OrthoDB" id="6102811at2759"/>
<proteinExistence type="predicted"/>
<evidence type="ECO:0000256" key="1">
    <source>
        <dbReference type="SAM" id="MobiDB-lite"/>
    </source>
</evidence>
<name>A0A8B6EK33_MYTGA</name>
<keyword evidence="3" id="KW-1185">Reference proteome</keyword>
<dbReference type="Proteomes" id="UP000596742">
    <property type="component" value="Unassembled WGS sequence"/>
</dbReference>
<dbReference type="EMBL" id="UYJE01005317">
    <property type="protein sequence ID" value="VDI36283.1"/>
    <property type="molecule type" value="Genomic_DNA"/>
</dbReference>
<feature type="region of interest" description="Disordered" evidence="1">
    <location>
        <begin position="36"/>
        <end position="59"/>
    </location>
</feature>
<gene>
    <name evidence="2" type="ORF">MGAL_10B017263</name>
</gene>
<evidence type="ECO:0000313" key="3">
    <source>
        <dbReference type="Proteomes" id="UP000596742"/>
    </source>
</evidence>
<organism evidence="2 3">
    <name type="scientific">Mytilus galloprovincialis</name>
    <name type="common">Mediterranean mussel</name>
    <dbReference type="NCBI Taxonomy" id="29158"/>
    <lineage>
        <taxon>Eukaryota</taxon>
        <taxon>Metazoa</taxon>
        <taxon>Spiralia</taxon>
        <taxon>Lophotrochozoa</taxon>
        <taxon>Mollusca</taxon>
        <taxon>Bivalvia</taxon>
        <taxon>Autobranchia</taxon>
        <taxon>Pteriomorphia</taxon>
        <taxon>Mytilida</taxon>
        <taxon>Mytiloidea</taxon>
        <taxon>Mytilidae</taxon>
        <taxon>Mytilinae</taxon>
        <taxon>Mytilus</taxon>
    </lineage>
</organism>